<organism evidence="2 3">
    <name type="scientific">Ophiocordyceps polyrhachis-furcata BCC 54312</name>
    <dbReference type="NCBI Taxonomy" id="1330021"/>
    <lineage>
        <taxon>Eukaryota</taxon>
        <taxon>Fungi</taxon>
        <taxon>Dikarya</taxon>
        <taxon>Ascomycota</taxon>
        <taxon>Pezizomycotina</taxon>
        <taxon>Sordariomycetes</taxon>
        <taxon>Hypocreomycetidae</taxon>
        <taxon>Hypocreales</taxon>
        <taxon>Ophiocordycipitaceae</taxon>
        <taxon>Ophiocordyceps</taxon>
    </lineage>
</organism>
<feature type="region of interest" description="Disordered" evidence="1">
    <location>
        <begin position="39"/>
        <end position="60"/>
    </location>
</feature>
<keyword evidence="3" id="KW-1185">Reference proteome</keyword>
<reference evidence="2 3" key="1">
    <citation type="journal article" date="2015" name="BMC Genomics">
        <title>Insights from the genome of Ophiocordyceps polyrhachis-furcata to pathogenicity and host specificity in insect fungi.</title>
        <authorList>
            <person name="Wichadakul D."/>
            <person name="Kobmoo N."/>
            <person name="Ingsriswang S."/>
            <person name="Tangphatsornruang S."/>
            <person name="Chantasingh D."/>
            <person name="Luangsa-ard J.J."/>
            <person name="Eurwilaichitr L."/>
        </authorList>
    </citation>
    <scope>NUCLEOTIDE SEQUENCE [LARGE SCALE GENOMIC DNA]</scope>
    <source>
        <strain evidence="2 3">BCC 54312</strain>
    </source>
</reference>
<gene>
    <name evidence="2" type="ORF">L249_1605</name>
</gene>
<dbReference type="EMBL" id="LKCN02000026">
    <property type="protein sequence ID" value="RCI07557.1"/>
    <property type="molecule type" value="Genomic_DNA"/>
</dbReference>
<evidence type="ECO:0000313" key="3">
    <source>
        <dbReference type="Proteomes" id="UP000253664"/>
    </source>
</evidence>
<sequence>MHYTPRTVHTHPFQGLPPSSLTLPIRPRNCGNRIPTAFIANTPSRHPQGSYQDPKGPCSPSPPLKKTIIHLYVPTGGGLWRQAPGSLIGV</sequence>
<dbReference type="AlphaFoldDB" id="A0A367KZG2"/>
<feature type="region of interest" description="Disordered" evidence="1">
    <location>
        <begin position="1"/>
        <end position="27"/>
    </location>
</feature>
<protein>
    <submittedName>
        <fullName evidence="2">Uncharacterized protein</fullName>
    </submittedName>
</protein>
<dbReference type="Proteomes" id="UP000253664">
    <property type="component" value="Unassembled WGS sequence"/>
</dbReference>
<proteinExistence type="predicted"/>
<comment type="caution">
    <text evidence="2">The sequence shown here is derived from an EMBL/GenBank/DDBJ whole genome shotgun (WGS) entry which is preliminary data.</text>
</comment>
<evidence type="ECO:0000313" key="2">
    <source>
        <dbReference type="EMBL" id="RCI07557.1"/>
    </source>
</evidence>
<name>A0A367KZG2_9HYPO</name>
<feature type="compositionally biased region" description="Polar residues" evidence="1">
    <location>
        <begin position="39"/>
        <end position="51"/>
    </location>
</feature>
<evidence type="ECO:0000256" key="1">
    <source>
        <dbReference type="SAM" id="MobiDB-lite"/>
    </source>
</evidence>
<accession>A0A367KZG2</accession>